<evidence type="ECO:0000256" key="1">
    <source>
        <dbReference type="SAM" id="Phobius"/>
    </source>
</evidence>
<feature type="transmembrane region" description="Helical" evidence="1">
    <location>
        <begin position="101"/>
        <end position="123"/>
    </location>
</feature>
<name>A0ABP9B1N3_9PSEU</name>
<keyword evidence="1" id="KW-0812">Transmembrane</keyword>
<dbReference type="Proteomes" id="UP001500928">
    <property type="component" value="Unassembled WGS sequence"/>
</dbReference>
<keyword evidence="1" id="KW-0472">Membrane</keyword>
<keyword evidence="1" id="KW-1133">Transmembrane helix</keyword>
<accession>A0ABP9B1N3</accession>
<evidence type="ECO:0000313" key="2">
    <source>
        <dbReference type="EMBL" id="GAA4788691.1"/>
    </source>
</evidence>
<proteinExistence type="predicted"/>
<dbReference type="EMBL" id="BAABHO010000016">
    <property type="protein sequence ID" value="GAA4788691.1"/>
    <property type="molecule type" value="Genomic_DNA"/>
</dbReference>
<gene>
    <name evidence="2" type="ORF">GCM10023200_24070</name>
</gene>
<evidence type="ECO:0008006" key="4">
    <source>
        <dbReference type="Google" id="ProtNLM"/>
    </source>
</evidence>
<comment type="caution">
    <text evidence="2">The sequence shown here is derived from an EMBL/GenBank/DDBJ whole genome shotgun (WGS) entry which is preliminary data.</text>
</comment>
<feature type="transmembrane region" description="Helical" evidence="1">
    <location>
        <begin position="33"/>
        <end position="56"/>
    </location>
</feature>
<protein>
    <recommendedName>
        <fullName evidence="4">DUF4383 domain-containing protein</fullName>
    </recommendedName>
</protein>
<feature type="transmembrane region" description="Helical" evidence="1">
    <location>
        <begin position="68"/>
        <end position="89"/>
    </location>
</feature>
<reference evidence="3" key="1">
    <citation type="journal article" date="2019" name="Int. J. Syst. Evol. Microbiol.">
        <title>The Global Catalogue of Microorganisms (GCM) 10K type strain sequencing project: providing services to taxonomists for standard genome sequencing and annotation.</title>
        <authorList>
            <consortium name="The Broad Institute Genomics Platform"/>
            <consortium name="The Broad Institute Genome Sequencing Center for Infectious Disease"/>
            <person name="Wu L."/>
            <person name="Ma J."/>
        </authorList>
    </citation>
    <scope>NUCLEOTIDE SEQUENCE [LARGE SCALE GENOMIC DNA]</scope>
    <source>
        <strain evidence="3">JCM 17979</strain>
    </source>
</reference>
<sequence>MGWWLAAVVLHVVSLIAVYVSVASITGRTPTGALFGAPHIGFVVVSAVVAAALVVAMRNGRNGARITLTVLGGLSVVGTVVGLVFALAVPTPRGATVTLGGPVGVVVDLAQTVCIVVAIVLMYRPHANAYFGRARH</sequence>
<keyword evidence="3" id="KW-1185">Reference proteome</keyword>
<evidence type="ECO:0000313" key="3">
    <source>
        <dbReference type="Proteomes" id="UP001500928"/>
    </source>
</evidence>
<organism evidence="2 3">
    <name type="scientific">Actinomycetospora chlora</name>
    <dbReference type="NCBI Taxonomy" id="663608"/>
    <lineage>
        <taxon>Bacteria</taxon>
        <taxon>Bacillati</taxon>
        <taxon>Actinomycetota</taxon>
        <taxon>Actinomycetes</taxon>
        <taxon>Pseudonocardiales</taxon>
        <taxon>Pseudonocardiaceae</taxon>
        <taxon>Actinomycetospora</taxon>
    </lineage>
</organism>